<protein>
    <submittedName>
        <fullName evidence="2">FAR1 DNA binding domain, Zinc finger, SWIM-type, MULE transposase domain, FHY3/FAR1 family</fullName>
    </submittedName>
</protein>
<evidence type="ECO:0000313" key="2">
    <source>
        <dbReference type="EMBL" id="PWA35136.1"/>
    </source>
</evidence>
<dbReference type="STRING" id="35608.A0A2U1KEE3"/>
<dbReference type="PANTHER" id="PTHR47718">
    <property type="entry name" value="OS01G0519700 PROTEIN"/>
    <property type="match status" value="1"/>
</dbReference>
<evidence type="ECO:0000313" key="3">
    <source>
        <dbReference type="Proteomes" id="UP000245207"/>
    </source>
</evidence>
<dbReference type="InterPro" id="IPR004330">
    <property type="entry name" value="FAR1_DNA_bnd_dom"/>
</dbReference>
<reference evidence="2 3" key="1">
    <citation type="journal article" date="2018" name="Mol. Plant">
        <title>The genome of Artemisia annua provides insight into the evolution of Asteraceae family and artemisinin biosynthesis.</title>
        <authorList>
            <person name="Shen Q."/>
            <person name="Zhang L."/>
            <person name="Liao Z."/>
            <person name="Wang S."/>
            <person name="Yan T."/>
            <person name="Shi P."/>
            <person name="Liu M."/>
            <person name="Fu X."/>
            <person name="Pan Q."/>
            <person name="Wang Y."/>
            <person name="Lv Z."/>
            <person name="Lu X."/>
            <person name="Zhang F."/>
            <person name="Jiang W."/>
            <person name="Ma Y."/>
            <person name="Chen M."/>
            <person name="Hao X."/>
            <person name="Li L."/>
            <person name="Tang Y."/>
            <person name="Lv G."/>
            <person name="Zhou Y."/>
            <person name="Sun X."/>
            <person name="Brodelius P.E."/>
            <person name="Rose J.K.C."/>
            <person name="Tang K."/>
        </authorList>
    </citation>
    <scope>NUCLEOTIDE SEQUENCE [LARGE SCALE GENOMIC DNA]</scope>
    <source>
        <strain evidence="3">cv. Huhao1</strain>
        <tissue evidence="2">Leaf</tissue>
    </source>
</reference>
<dbReference type="Proteomes" id="UP000245207">
    <property type="component" value="Unassembled WGS sequence"/>
</dbReference>
<dbReference type="AlphaFoldDB" id="A0A2U1KEE3"/>
<organism evidence="2 3">
    <name type="scientific">Artemisia annua</name>
    <name type="common">Sweet wormwood</name>
    <dbReference type="NCBI Taxonomy" id="35608"/>
    <lineage>
        <taxon>Eukaryota</taxon>
        <taxon>Viridiplantae</taxon>
        <taxon>Streptophyta</taxon>
        <taxon>Embryophyta</taxon>
        <taxon>Tracheophyta</taxon>
        <taxon>Spermatophyta</taxon>
        <taxon>Magnoliopsida</taxon>
        <taxon>eudicotyledons</taxon>
        <taxon>Gunneridae</taxon>
        <taxon>Pentapetalae</taxon>
        <taxon>asterids</taxon>
        <taxon>campanulids</taxon>
        <taxon>Asterales</taxon>
        <taxon>Asteraceae</taxon>
        <taxon>Asteroideae</taxon>
        <taxon>Anthemideae</taxon>
        <taxon>Artemisiinae</taxon>
        <taxon>Artemisia</taxon>
    </lineage>
</organism>
<evidence type="ECO:0000259" key="1">
    <source>
        <dbReference type="Pfam" id="PF03101"/>
    </source>
</evidence>
<name>A0A2U1KEE3_ARTAN</name>
<dbReference type="OrthoDB" id="2402896at2759"/>
<sequence length="244" mass="28225">MDVLGDNDYEPVPYSVGFVSEEAGEKLWVPDIPVGEKPAYGMMYYSLEQAYEYYKDYAKRAGFEVRLGQQYKSKKNKDDNLDLKYFVCSKEGTNPAPKKVGPKSKQRKHSSKRTDCKAAFRVKYVEGRRYWCYEFIEGHNHSLVKEEDSVFLVSSRDASYTQQVFLYQASQVNLGPVKGFNLLRVIYREYDFIGVSSVDCKNYRRDVLDFIGKNDAQMLVEMLMNKKDSSIASESWSSEGFQFT</sequence>
<dbReference type="EMBL" id="PKPP01020609">
    <property type="protein sequence ID" value="PWA35136.1"/>
    <property type="molecule type" value="Genomic_DNA"/>
</dbReference>
<keyword evidence="3" id="KW-1185">Reference proteome</keyword>
<gene>
    <name evidence="2" type="ORF">CTI12_AA610750</name>
</gene>
<feature type="domain" description="FAR1" evidence="1">
    <location>
        <begin position="52"/>
        <end position="144"/>
    </location>
</feature>
<dbReference type="Pfam" id="PF03101">
    <property type="entry name" value="FAR1"/>
    <property type="match status" value="1"/>
</dbReference>
<comment type="caution">
    <text evidence="2">The sequence shown here is derived from an EMBL/GenBank/DDBJ whole genome shotgun (WGS) entry which is preliminary data.</text>
</comment>
<accession>A0A2U1KEE3</accession>
<proteinExistence type="predicted"/>
<dbReference type="PANTHER" id="PTHR47718:SF17">
    <property type="entry name" value="PROTEIN FAR1-RELATED SEQUENCE 5-LIKE"/>
    <property type="match status" value="1"/>
</dbReference>